<name>A0A086ZPV9_9BIFI</name>
<sequence length="84" mass="9385">MKLNVGNSHVAYRVKPYAIPQTANNTNAKRACILWPIACNAAVTNGYSNRNIMYAVTYHKAFEEIGNRFFTISPTDSKAFGTRI</sequence>
<dbReference type="AlphaFoldDB" id="A0A086ZPV9"/>
<proteinExistence type="predicted"/>
<reference evidence="1 2" key="1">
    <citation type="submission" date="2014-03" db="EMBL/GenBank/DDBJ databases">
        <title>Genomics of Bifidobacteria.</title>
        <authorList>
            <person name="Ventura M."/>
            <person name="Milani C."/>
            <person name="Lugli G.A."/>
        </authorList>
    </citation>
    <scope>NUCLEOTIDE SEQUENCE [LARGE SCALE GENOMIC DNA]</scope>
    <source>
        <strain evidence="1 2">LMG 10736</strain>
    </source>
</reference>
<comment type="caution">
    <text evidence="1">The sequence shown here is derived from an EMBL/GenBank/DDBJ whole genome shotgun (WGS) entry which is preliminary data.</text>
</comment>
<evidence type="ECO:0000313" key="1">
    <source>
        <dbReference type="EMBL" id="KFI48559.1"/>
    </source>
</evidence>
<keyword evidence="2" id="KW-1185">Reference proteome</keyword>
<gene>
    <name evidence="1" type="ORF">BBOU_0688</name>
</gene>
<organism evidence="1 2">
    <name type="scientific">Bifidobacterium boum</name>
    <dbReference type="NCBI Taxonomy" id="78343"/>
    <lineage>
        <taxon>Bacteria</taxon>
        <taxon>Bacillati</taxon>
        <taxon>Actinomycetota</taxon>
        <taxon>Actinomycetes</taxon>
        <taxon>Bifidobacteriales</taxon>
        <taxon>Bifidobacteriaceae</taxon>
        <taxon>Bifidobacterium</taxon>
    </lineage>
</organism>
<dbReference type="EMBL" id="JGYQ01000007">
    <property type="protein sequence ID" value="KFI48559.1"/>
    <property type="molecule type" value="Genomic_DNA"/>
</dbReference>
<dbReference type="Proteomes" id="UP000029093">
    <property type="component" value="Unassembled WGS sequence"/>
</dbReference>
<evidence type="ECO:0000313" key="2">
    <source>
        <dbReference type="Proteomes" id="UP000029093"/>
    </source>
</evidence>
<accession>A0A086ZPV9</accession>
<protein>
    <submittedName>
        <fullName evidence="1">Uncharacterized protein</fullName>
    </submittedName>
</protein>